<evidence type="ECO:0000313" key="2">
    <source>
        <dbReference type="EMBL" id="CAA9433450.1"/>
    </source>
</evidence>
<name>A0A6J4Q8K2_9ACTN</name>
<dbReference type="AlphaFoldDB" id="A0A6J4Q8K2"/>
<reference evidence="2" key="1">
    <citation type="submission" date="2020-02" db="EMBL/GenBank/DDBJ databases">
        <authorList>
            <person name="Meier V. D."/>
        </authorList>
    </citation>
    <scope>NUCLEOTIDE SEQUENCE</scope>
    <source>
        <strain evidence="2">AVDCRST_MAG82</strain>
    </source>
</reference>
<sequence>MFWRGGQETPEEGLEQAREAPTGPIQIERDAPRPATILRVAGELEERGGTILELFKEIESPLGVVVMPIHFRQDDEDFFVEVATGPWNGRRSNEAVDRAAIVRSSEYADAGLEILSGYPVPSQVEFFFGRSPAALLQLDLARLTPDLPEVAAGLFREVGSSHWGVDLDYEPGYLPLVEELIIAVLDADEANGPPPLSDGLVAGLGCFLGETIRRNVSPPGAWRPPEEWGEGPVIEIEGFVLDPIGKARAFLERGPEESLTFYAEYTLQQFDGESDNGVEDPRKSQA</sequence>
<gene>
    <name evidence="2" type="ORF">AVDCRST_MAG82-2285</name>
</gene>
<accession>A0A6J4Q8K2</accession>
<organism evidence="2">
    <name type="scientific">uncultured Rubrobacteraceae bacterium</name>
    <dbReference type="NCBI Taxonomy" id="349277"/>
    <lineage>
        <taxon>Bacteria</taxon>
        <taxon>Bacillati</taxon>
        <taxon>Actinomycetota</taxon>
        <taxon>Rubrobacteria</taxon>
        <taxon>Rubrobacterales</taxon>
        <taxon>Rubrobacteraceae</taxon>
        <taxon>environmental samples</taxon>
    </lineage>
</organism>
<dbReference type="EMBL" id="CADCVA010000307">
    <property type="protein sequence ID" value="CAA9433450.1"/>
    <property type="molecule type" value="Genomic_DNA"/>
</dbReference>
<protein>
    <submittedName>
        <fullName evidence="2">Uncharacterized protein</fullName>
    </submittedName>
</protein>
<feature type="region of interest" description="Disordered" evidence="1">
    <location>
        <begin position="1"/>
        <end position="32"/>
    </location>
</feature>
<proteinExistence type="predicted"/>
<evidence type="ECO:0000256" key="1">
    <source>
        <dbReference type="SAM" id="MobiDB-lite"/>
    </source>
</evidence>